<reference evidence="18 19" key="1">
    <citation type="journal article" date="2024" name="Nat. Commun.">
        <title>Phylogenomics reveals the evolutionary origins of lichenization in chlorophyte algae.</title>
        <authorList>
            <person name="Puginier C."/>
            <person name="Libourel C."/>
            <person name="Otte J."/>
            <person name="Skaloud P."/>
            <person name="Haon M."/>
            <person name="Grisel S."/>
            <person name="Petersen M."/>
            <person name="Berrin J.G."/>
            <person name="Delaux P.M."/>
            <person name="Dal Grande F."/>
            <person name="Keller J."/>
        </authorList>
    </citation>
    <scope>NUCLEOTIDE SEQUENCE [LARGE SCALE GENOMIC DNA]</scope>
    <source>
        <strain evidence="18 19">SAG 245.80</strain>
    </source>
</reference>
<keyword evidence="13" id="KW-1015">Disulfide bond</keyword>
<dbReference type="Gene3D" id="3.40.50.300">
    <property type="entry name" value="P-loop containing nucleotide triphosphate hydrolases"/>
    <property type="match status" value="1"/>
</dbReference>
<accession>A0AAW1S3V4</accession>
<gene>
    <name evidence="18" type="ORF">WJX81_006795</name>
</gene>
<organism evidence="18 19">
    <name type="scientific">Elliptochloris bilobata</name>
    <dbReference type="NCBI Taxonomy" id="381761"/>
    <lineage>
        <taxon>Eukaryota</taxon>
        <taxon>Viridiplantae</taxon>
        <taxon>Chlorophyta</taxon>
        <taxon>core chlorophytes</taxon>
        <taxon>Trebouxiophyceae</taxon>
        <taxon>Trebouxiophyceae incertae sedis</taxon>
        <taxon>Elliptochloris clade</taxon>
        <taxon>Elliptochloris</taxon>
    </lineage>
</organism>
<dbReference type="CDD" id="cd02026">
    <property type="entry name" value="PRK"/>
    <property type="match status" value="1"/>
</dbReference>
<dbReference type="EMBL" id="JALJOU010000011">
    <property type="protein sequence ID" value="KAK9841035.1"/>
    <property type="molecule type" value="Genomic_DNA"/>
</dbReference>
<evidence type="ECO:0000256" key="14">
    <source>
        <dbReference type="ARBA" id="ARBA00047663"/>
    </source>
</evidence>
<evidence type="ECO:0000313" key="19">
    <source>
        <dbReference type="Proteomes" id="UP001445335"/>
    </source>
</evidence>
<proteinExistence type="inferred from homology"/>
<dbReference type="GO" id="GO:0005524">
    <property type="term" value="F:ATP binding"/>
    <property type="evidence" value="ECO:0007669"/>
    <property type="project" value="UniProtKB-KW"/>
</dbReference>
<evidence type="ECO:0000256" key="16">
    <source>
        <dbReference type="SAM" id="MobiDB-lite"/>
    </source>
</evidence>
<comment type="pathway">
    <text evidence="2">Carbohydrate biosynthesis; Calvin cycle.</text>
</comment>
<protein>
    <recommendedName>
        <fullName evidence="15">Phosphoribulokinase</fullName>
        <ecNumber evidence="15">2.7.1.19</ecNumber>
    </recommendedName>
</protein>
<dbReference type="PANTHER" id="PTHR10285">
    <property type="entry name" value="URIDINE KINASE"/>
    <property type="match status" value="1"/>
</dbReference>
<dbReference type="PRINTS" id="PR00478">
    <property type="entry name" value="PHRIBLKINASE"/>
</dbReference>
<evidence type="ECO:0000256" key="11">
    <source>
        <dbReference type="ARBA" id="ARBA00022840"/>
    </source>
</evidence>
<dbReference type="NCBIfam" id="NF005655">
    <property type="entry name" value="PRK07429.1"/>
    <property type="match status" value="1"/>
</dbReference>
<dbReference type="InterPro" id="IPR027417">
    <property type="entry name" value="P-loop_NTPase"/>
</dbReference>
<dbReference type="GO" id="GO:0019253">
    <property type="term" value="P:reductive pentose-phosphate cycle"/>
    <property type="evidence" value="ECO:0007669"/>
    <property type="project" value="UniProtKB-KW"/>
</dbReference>
<evidence type="ECO:0000256" key="6">
    <source>
        <dbReference type="ARBA" id="ARBA00022567"/>
    </source>
</evidence>
<evidence type="ECO:0000256" key="7">
    <source>
        <dbReference type="ARBA" id="ARBA00022640"/>
    </source>
</evidence>
<dbReference type="FunFam" id="3.40.50.300:FF:000619">
    <property type="entry name" value="Phosphoribulokinase"/>
    <property type="match status" value="1"/>
</dbReference>
<keyword evidence="9" id="KW-0547">Nucleotide-binding</keyword>
<keyword evidence="4" id="KW-0150">Chloroplast</keyword>
<keyword evidence="7" id="KW-0934">Plastid</keyword>
<evidence type="ECO:0000256" key="1">
    <source>
        <dbReference type="ARBA" id="ARBA00004229"/>
    </source>
</evidence>
<dbReference type="AlphaFoldDB" id="A0AAW1S3V4"/>
<comment type="subcellular location">
    <subcellularLocation>
        <location evidence="1">Plastid</location>
        <location evidence="1">Chloroplast</location>
    </subcellularLocation>
</comment>
<keyword evidence="19" id="KW-1185">Reference proteome</keyword>
<evidence type="ECO:0000256" key="12">
    <source>
        <dbReference type="ARBA" id="ARBA00022946"/>
    </source>
</evidence>
<evidence type="ECO:0000256" key="5">
    <source>
        <dbReference type="ARBA" id="ARBA00022531"/>
    </source>
</evidence>
<sequence length="400" mass="44384">MAAARMSTRAPVARSQPFAPQALGRSSSTCFQGRCVARAAHTARRSVRVFVVKAEDKTVVIGLAADSGCGKSTFMRRLTAVFGGTAKPPAGGNPDSNTLISDMATVICLDDYHALDRTGRKEKGVTALAPEAQNFELMYEQIKAMKDGKPVQKPIYNHVTGLLDPPEEIKAPKILVAEGLHPFYDERVRELMDFMIYLDISDEVKFAWKIQRDMAERGHSLESIKASIEARKPDFDAYIDVQKKHADVVIQVLPTQLIPDEKEGKVLRVRMIQKEGVKFFNPAYLFDEGSTISWIPCGRKLTCSFPGIKLYYGPDTYFGEAVSVLEMDGAFDKLEELIYVESHLSNTSGRFYGEVTQQMLKNSSYPGSTNGTGLFQTVCGLKIREVYERITQNTVMPVVG</sequence>
<keyword evidence="10" id="KW-0418">Kinase</keyword>
<evidence type="ECO:0000256" key="4">
    <source>
        <dbReference type="ARBA" id="ARBA00022528"/>
    </source>
</evidence>
<comment type="catalytic activity">
    <reaction evidence="14 15">
        <text>D-ribulose 5-phosphate + ATP = D-ribulose 1,5-bisphosphate + ADP + H(+)</text>
        <dbReference type="Rhea" id="RHEA:19365"/>
        <dbReference type="ChEBI" id="CHEBI:15378"/>
        <dbReference type="ChEBI" id="CHEBI:30616"/>
        <dbReference type="ChEBI" id="CHEBI:57870"/>
        <dbReference type="ChEBI" id="CHEBI:58121"/>
        <dbReference type="ChEBI" id="CHEBI:456216"/>
        <dbReference type="EC" id="2.7.1.19"/>
    </reaction>
</comment>
<dbReference type="PROSITE" id="PS00567">
    <property type="entry name" value="PHOSPHORIBULOKINASE"/>
    <property type="match status" value="1"/>
</dbReference>
<evidence type="ECO:0000256" key="9">
    <source>
        <dbReference type="ARBA" id="ARBA00022741"/>
    </source>
</evidence>
<evidence type="ECO:0000256" key="10">
    <source>
        <dbReference type="ARBA" id="ARBA00022777"/>
    </source>
</evidence>
<evidence type="ECO:0000256" key="3">
    <source>
        <dbReference type="ARBA" id="ARBA00009719"/>
    </source>
</evidence>
<evidence type="ECO:0000259" key="17">
    <source>
        <dbReference type="Pfam" id="PF00485"/>
    </source>
</evidence>
<feature type="domain" description="Phosphoribulokinase/uridine kinase" evidence="17">
    <location>
        <begin position="60"/>
        <end position="258"/>
    </location>
</feature>
<comment type="similarity">
    <text evidence="3 15">Belongs to the phosphoribulokinase family.</text>
</comment>
<dbReference type="EC" id="2.7.1.19" evidence="15"/>
<evidence type="ECO:0000256" key="2">
    <source>
        <dbReference type="ARBA" id="ARBA00005215"/>
    </source>
</evidence>
<keyword evidence="8" id="KW-0808">Transferase</keyword>
<dbReference type="InterPro" id="IPR006082">
    <property type="entry name" value="PRK"/>
</dbReference>
<evidence type="ECO:0000256" key="13">
    <source>
        <dbReference type="ARBA" id="ARBA00023157"/>
    </source>
</evidence>
<feature type="region of interest" description="Disordered" evidence="16">
    <location>
        <begin position="1"/>
        <end position="26"/>
    </location>
</feature>
<dbReference type="InterPro" id="IPR006083">
    <property type="entry name" value="PRK/URK"/>
</dbReference>
<keyword evidence="6" id="KW-0113">Calvin cycle</keyword>
<keyword evidence="11" id="KW-0067">ATP-binding</keyword>
<keyword evidence="12" id="KW-0809">Transit peptide</keyword>
<evidence type="ECO:0000313" key="18">
    <source>
        <dbReference type="EMBL" id="KAK9841035.1"/>
    </source>
</evidence>
<dbReference type="GO" id="GO:0042803">
    <property type="term" value="F:protein homodimerization activity"/>
    <property type="evidence" value="ECO:0007669"/>
    <property type="project" value="UniProtKB-ARBA"/>
</dbReference>
<dbReference type="Pfam" id="PF00485">
    <property type="entry name" value="PRK"/>
    <property type="match status" value="1"/>
</dbReference>
<dbReference type="GO" id="GO:0008974">
    <property type="term" value="F:phosphoribulokinase activity"/>
    <property type="evidence" value="ECO:0007669"/>
    <property type="project" value="UniProtKB-EC"/>
</dbReference>
<dbReference type="Proteomes" id="UP001445335">
    <property type="component" value="Unassembled WGS sequence"/>
</dbReference>
<keyword evidence="5" id="KW-0602">Photosynthesis</keyword>
<dbReference type="SUPFAM" id="SSF52540">
    <property type="entry name" value="P-loop containing nucleoside triphosphate hydrolases"/>
    <property type="match status" value="1"/>
</dbReference>
<name>A0AAW1S3V4_9CHLO</name>
<dbReference type="GO" id="GO:0009507">
    <property type="term" value="C:chloroplast"/>
    <property type="evidence" value="ECO:0007669"/>
    <property type="project" value="UniProtKB-SubCell"/>
</dbReference>
<evidence type="ECO:0000256" key="15">
    <source>
        <dbReference type="RuleBase" id="RU004082"/>
    </source>
</evidence>
<comment type="caution">
    <text evidence="18">The sequence shown here is derived from an EMBL/GenBank/DDBJ whole genome shotgun (WGS) entry which is preliminary data.</text>
</comment>
<evidence type="ECO:0000256" key="8">
    <source>
        <dbReference type="ARBA" id="ARBA00022679"/>
    </source>
</evidence>